<evidence type="ECO:0000313" key="2">
    <source>
        <dbReference type="EMBL" id="RSM81567.1"/>
    </source>
</evidence>
<sequence length="138" mass="15721">MIALMAVCGLVFVAQPAAAATPNWFDIKQDGYGAQLAGRIDWIDANRFNVHWVRLYDKARDNEPVFWVLEINPGWTSSWYGTKRFNHGGYNTNRYWGPGDGIHAIDNPINHVRIWVCVGNTLTFGNCRSDTKNNPYYP</sequence>
<reference evidence="2 3" key="1">
    <citation type="submission" date="2018-05" db="EMBL/GenBank/DDBJ databases">
        <title>Evolution of GPA BGCs.</title>
        <authorList>
            <person name="Waglechner N."/>
            <person name="Wright G.D."/>
        </authorList>
    </citation>
    <scope>NUCLEOTIDE SEQUENCE [LARGE SCALE GENOMIC DNA]</scope>
    <source>
        <strain evidence="2 3">A82846</strain>
    </source>
</reference>
<gene>
    <name evidence="2" type="ORF">DMH04_27165</name>
</gene>
<name>A0A428Z4K8_KIBAR</name>
<feature type="signal peptide" evidence="1">
    <location>
        <begin position="1"/>
        <end position="19"/>
    </location>
</feature>
<proteinExistence type="predicted"/>
<dbReference type="AlphaFoldDB" id="A0A428Z4K8"/>
<dbReference type="EMBL" id="QHKI01000025">
    <property type="protein sequence ID" value="RSM81567.1"/>
    <property type="molecule type" value="Genomic_DNA"/>
</dbReference>
<organism evidence="2 3">
    <name type="scientific">Kibdelosporangium aridum</name>
    <dbReference type="NCBI Taxonomy" id="2030"/>
    <lineage>
        <taxon>Bacteria</taxon>
        <taxon>Bacillati</taxon>
        <taxon>Actinomycetota</taxon>
        <taxon>Actinomycetes</taxon>
        <taxon>Pseudonocardiales</taxon>
        <taxon>Pseudonocardiaceae</taxon>
        <taxon>Kibdelosporangium</taxon>
    </lineage>
</organism>
<dbReference type="Proteomes" id="UP000287547">
    <property type="component" value="Unassembled WGS sequence"/>
</dbReference>
<accession>A0A428Z4K8</accession>
<feature type="chain" id="PRO_5019440934" evidence="1">
    <location>
        <begin position="20"/>
        <end position="138"/>
    </location>
</feature>
<comment type="caution">
    <text evidence="2">The sequence shown here is derived from an EMBL/GenBank/DDBJ whole genome shotgun (WGS) entry which is preliminary data.</text>
</comment>
<evidence type="ECO:0000313" key="3">
    <source>
        <dbReference type="Proteomes" id="UP000287547"/>
    </source>
</evidence>
<protein>
    <submittedName>
        <fullName evidence="2">Uncharacterized protein</fullName>
    </submittedName>
</protein>
<keyword evidence="1" id="KW-0732">Signal</keyword>
<evidence type="ECO:0000256" key="1">
    <source>
        <dbReference type="SAM" id="SignalP"/>
    </source>
</evidence>